<keyword evidence="4" id="KW-1185">Reference proteome</keyword>
<dbReference type="GO" id="GO:0004181">
    <property type="term" value="F:metallocarboxypeptidase activity"/>
    <property type="evidence" value="ECO:0007669"/>
    <property type="project" value="InterPro"/>
</dbReference>
<dbReference type="SUPFAM" id="SSF52317">
    <property type="entry name" value="Class I glutamine amidotransferase-like"/>
    <property type="match status" value="1"/>
</dbReference>
<organism evidence="3 4">
    <name type="scientific">Paraferrimonas haliotis</name>
    <dbReference type="NCBI Taxonomy" id="2013866"/>
    <lineage>
        <taxon>Bacteria</taxon>
        <taxon>Pseudomonadati</taxon>
        <taxon>Pseudomonadota</taxon>
        <taxon>Gammaproteobacteria</taxon>
        <taxon>Alteromonadales</taxon>
        <taxon>Ferrimonadaceae</taxon>
        <taxon>Paraferrimonas</taxon>
    </lineage>
</organism>
<dbReference type="SUPFAM" id="SSF53187">
    <property type="entry name" value="Zn-dependent exopeptidases"/>
    <property type="match status" value="1"/>
</dbReference>
<proteinExistence type="predicted"/>
<evidence type="ECO:0000313" key="3">
    <source>
        <dbReference type="EMBL" id="GLS83490.1"/>
    </source>
</evidence>
<dbReference type="Gene3D" id="3.40.630.10">
    <property type="entry name" value="Zn peptidases"/>
    <property type="match status" value="1"/>
</dbReference>
<comment type="caution">
    <text evidence="3">The sequence shown here is derived from an EMBL/GenBank/DDBJ whole genome shotgun (WGS) entry which is preliminary data.</text>
</comment>
<dbReference type="Gene3D" id="3.40.50.880">
    <property type="match status" value="1"/>
</dbReference>
<name>A0AA37TQF4_9GAMM</name>
<dbReference type="EMBL" id="BSPO01000002">
    <property type="protein sequence ID" value="GLS83490.1"/>
    <property type="molecule type" value="Genomic_DNA"/>
</dbReference>
<evidence type="ECO:0000256" key="1">
    <source>
        <dbReference type="SAM" id="SignalP"/>
    </source>
</evidence>
<sequence>MKIRSMLALLCCFFVPVAIANPVLPDVEYQQQVTHPTDYLGYPVGEWHLRHDQLNGYIQLLAQQSNRVALLESGHSFEMRQQRSLAIGSPENIANIDKLMQQRADVRKGNQQSGPTVVWLAYSIHGNEASGAHVGMLMSYYLAASNEQWVNKLLQDTVVLITPSQNPDGMDRFANWANAHKGENIVVDHHHREHKEPWPSGRVNHYMQDLNRDWLFLRHPESQGRVKLFQQWLPHVVGDFHEMGHNSTYFFQPGVPSRTNPLTPAMNQKLTADIAQFHQRALDGVRQAYFSRERFDDFFYGKGSTYPDINGSVGILFEQASARGHAQNSDNGVLTLQRAIRNQWLTSISTIQATQALSSQLKDYQSKFYKEALASGDSRGYLIEAKGDDYRRDELARILKQHNVEFKYLKETVTHKGVQYTPQGALYLPHQQAQAPLLHSLFDSRTEFAENVFYDISSWHIGRAFDMDLGEDVNVSSKKLTDTAPSLQLVLDDTANFWLFDYRHGKAPALAQALVNRGVIVKFANKPVTLKQAGNTVSLGAGFLLVPTDQPQFSPEQLVELGQPWVNRYQLEPIAISSGAAASGSDLGSPEYRPIKPVSLALLGGAGVNQLSFGQAWYYLDRTMDLPTTIMDKHRVTSQVLKQYSHLVLTDGRYNDLTPAQVGHIKEFVRNGGILIALQGASAWAAQQGLVSVTVSQRKDFAPLFDSSGLGYADRSAFNAKKAVGGAILQLNTDNTHPLMFGTQGDNLAVMKNRAITFSAPKQPFLSVASYAKSPLLSGYLAKEYQQAFAEQNALMIENYGAGKVVIAADNLVFRNIWLGTEKILANSVLFAPGMFL</sequence>
<keyword evidence="1" id="KW-0732">Signal</keyword>
<gene>
    <name evidence="3" type="ORF">GCM10007894_14670</name>
</gene>
<dbReference type="GO" id="GO:0006508">
    <property type="term" value="P:proteolysis"/>
    <property type="evidence" value="ECO:0007669"/>
    <property type="project" value="InterPro"/>
</dbReference>
<feature type="signal peptide" evidence="1">
    <location>
        <begin position="1"/>
        <end position="20"/>
    </location>
</feature>
<reference evidence="3 4" key="1">
    <citation type="journal article" date="2014" name="Int. J. Syst. Evol. Microbiol.">
        <title>Complete genome sequence of Corynebacterium casei LMG S-19264T (=DSM 44701T), isolated from a smear-ripened cheese.</title>
        <authorList>
            <consortium name="US DOE Joint Genome Institute (JGI-PGF)"/>
            <person name="Walter F."/>
            <person name="Albersmeier A."/>
            <person name="Kalinowski J."/>
            <person name="Ruckert C."/>
        </authorList>
    </citation>
    <scope>NUCLEOTIDE SEQUENCE [LARGE SCALE GENOMIC DNA]</scope>
    <source>
        <strain evidence="3 4">NBRC 112785</strain>
    </source>
</reference>
<dbReference type="Proteomes" id="UP001157439">
    <property type="component" value="Unassembled WGS sequence"/>
</dbReference>
<accession>A0AA37TQF4</accession>
<dbReference type="RefSeq" id="WP_095496964.1">
    <property type="nucleotide sequence ID" value="NZ_BSPO01000002.1"/>
</dbReference>
<dbReference type="InterPro" id="IPR000834">
    <property type="entry name" value="Peptidase_M14"/>
</dbReference>
<protein>
    <submittedName>
        <fullName evidence="3">Peptidase M14</fullName>
    </submittedName>
</protein>
<evidence type="ECO:0000313" key="4">
    <source>
        <dbReference type="Proteomes" id="UP001157439"/>
    </source>
</evidence>
<dbReference type="Pfam" id="PF00246">
    <property type="entry name" value="Peptidase_M14"/>
    <property type="match status" value="1"/>
</dbReference>
<dbReference type="AlphaFoldDB" id="A0AA37TQF4"/>
<evidence type="ECO:0000259" key="2">
    <source>
        <dbReference type="Pfam" id="PF00246"/>
    </source>
</evidence>
<feature type="chain" id="PRO_5041426805" evidence="1">
    <location>
        <begin position="21"/>
        <end position="837"/>
    </location>
</feature>
<feature type="domain" description="Peptidase M14" evidence="2">
    <location>
        <begin position="57"/>
        <end position="217"/>
    </location>
</feature>
<dbReference type="InterPro" id="IPR029062">
    <property type="entry name" value="Class_I_gatase-like"/>
</dbReference>
<dbReference type="GO" id="GO:0008270">
    <property type="term" value="F:zinc ion binding"/>
    <property type="evidence" value="ECO:0007669"/>
    <property type="project" value="InterPro"/>
</dbReference>